<feature type="non-terminal residue" evidence="1">
    <location>
        <position position="136"/>
    </location>
</feature>
<sequence>MKTKKCTKCRSKKSLSEFYKDKYTKDGFHPHCKKCKNNYHQKYYRVHKIEITKYYKKYAKANQSKQAKSKTNKKYRQTIAGHLCHCFHSMKHRCNNSKSWQYKNYGGRGIQVKFKSSAEFVNYIINELKIDPRDLQ</sequence>
<comment type="caution">
    <text evidence="1">The sequence shown here is derived from an EMBL/GenBank/DDBJ whole genome shotgun (WGS) entry which is preliminary data.</text>
</comment>
<evidence type="ECO:0008006" key="2">
    <source>
        <dbReference type="Google" id="ProtNLM"/>
    </source>
</evidence>
<protein>
    <recommendedName>
        <fullName evidence="2">Nuclease associated modular domain-containing protein</fullName>
    </recommendedName>
</protein>
<dbReference type="EMBL" id="LAZR01002725">
    <property type="protein sequence ID" value="KKN26354.1"/>
    <property type="molecule type" value="Genomic_DNA"/>
</dbReference>
<proteinExistence type="predicted"/>
<evidence type="ECO:0000313" key="1">
    <source>
        <dbReference type="EMBL" id="KKN26354.1"/>
    </source>
</evidence>
<accession>A0A0F9P8F0</accession>
<reference evidence="1" key="1">
    <citation type="journal article" date="2015" name="Nature">
        <title>Complex archaea that bridge the gap between prokaryotes and eukaryotes.</title>
        <authorList>
            <person name="Spang A."/>
            <person name="Saw J.H."/>
            <person name="Jorgensen S.L."/>
            <person name="Zaremba-Niedzwiedzka K."/>
            <person name="Martijn J."/>
            <person name="Lind A.E."/>
            <person name="van Eijk R."/>
            <person name="Schleper C."/>
            <person name="Guy L."/>
            <person name="Ettema T.J."/>
        </authorList>
    </citation>
    <scope>NUCLEOTIDE SEQUENCE</scope>
</reference>
<name>A0A0F9P8F0_9ZZZZ</name>
<dbReference type="AlphaFoldDB" id="A0A0F9P8F0"/>
<organism evidence="1">
    <name type="scientific">marine sediment metagenome</name>
    <dbReference type="NCBI Taxonomy" id="412755"/>
    <lineage>
        <taxon>unclassified sequences</taxon>
        <taxon>metagenomes</taxon>
        <taxon>ecological metagenomes</taxon>
    </lineage>
</organism>
<gene>
    <name evidence="1" type="ORF">LCGC14_0875390</name>
</gene>